<reference evidence="5 6" key="1">
    <citation type="journal article" name="Sci. Rep.">
        <title>Telomere-to-telomere assembled and centromere annotated genomes of the two main subspecies of the button mushroom Agaricus bisporus reveal especially polymorphic chromosome ends.</title>
        <authorList>
            <person name="Sonnenberg A.S.M."/>
            <person name="Sedaghat-Telgerd N."/>
            <person name="Lavrijssen B."/>
            <person name="Ohm R.A."/>
            <person name="Hendrickx P.M."/>
            <person name="Scholtmeijer K."/>
            <person name="Baars J.J.P."/>
            <person name="van Peer A."/>
        </authorList>
    </citation>
    <scope>NUCLEOTIDE SEQUENCE [LARGE SCALE GENOMIC DNA]</scope>
    <source>
        <strain evidence="5 6">H119_p4</strain>
    </source>
</reference>
<evidence type="ECO:0000313" key="6">
    <source>
        <dbReference type="Proteomes" id="UP000629468"/>
    </source>
</evidence>
<evidence type="ECO:0000256" key="4">
    <source>
        <dbReference type="RuleBase" id="RU367022"/>
    </source>
</evidence>
<keyword evidence="3 4" id="KW-0472">Membrane</keyword>
<accession>A0A8H7F7I5</accession>
<dbReference type="PANTHER" id="PTHR12483">
    <property type="entry name" value="SOLUTE CARRIER FAMILY 31 COPPER TRANSPORTERS"/>
    <property type="match status" value="1"/>
</dbReference>
<organism evidence="5 6">
    <name type="scientific">Agaricus bisporus var. burnettii</name>
    <dbReference type="NCBI Taxonomy" id="192524"/>
    <lineage>
        <taxon>Eukaryota</taxon>
        <taxon>Fungi</taxon>
        <taxon>Dikarya</taxon>
        <taxon>Basidiomycota</taxon>
        <taxon>Agaricomycotina</taxon>
        <taxon>Agaricomycetes</taxon>
        <taxon>Agaricomycetidae</taxon>
        <taxon>Agaricales</taxon>
        <taxon>Agaricineae</taxon>
        <taxon>Agaricaceae</taxon>
        <taxon>Agaricus</taxon>
    </lineage>
</organism>
<feature type="transmembrane region" description="Helical" evidence="4">
    <location>
        <begin position="132"/>
        <end position="149"/>
    </location>
</feature>
<dbReference type="EMBL" id="JABXXO010000003">
    <property type="protein sequence ID" value="KAF7782138.1"/>
    <property type="molecule type" value="Genomic_DNA"/>
</dbReference>
<sequence>MPDHGGHDMPGMGGTCVVSMLWNTNVMDTCIVFPGWHITSKSFFVFSFFIVVALGIFYEYLRIFSRQFDYNLAQTLKNNDKSKGLLPGDRHSKQVVIGTRVPLVPRVLRAGLYGATVFLSFFLMLIFMTYNAYLILAVVLGAAIGHFVFSSTLNTDAILCDSSSGKGMACH</sequence>
<dbReference type="GO" id="GO:0005375">
    <property type="term" value="F:copper ion transmembrane transporter activity"/>
    <property type="evidence" value="ECO:0007669"/>
    <property type="project" value="UniProtKB-UniRule"/>
</dbReference>
<evidence type="ECO:0000256" key="1">
    <source>
        <dbReference type="ARBA" id="ARBA00022692"/>
    </source>
</evidence>
<feature type="transmembrane region" description="Helical" evidence="4">
    <location>
        <begin position="43"/>
        <end position="61"/>
    </location>
</feature>
<protein>
    <recommendedName>
        <fullName evidence="4">Copper transport protein</fullName>
    </recommendedName>
</protein>
<dbReference type="GO" id="GO:0016020">
    <property type="term" value="C:membrane"/>
    <property type="evidence" value="ECO:0007669"/>
    <property type="project" value="UniProtKB-SubCell"/>
</dbReference>
<comment type="similarity">
    <text evidence="4">Belongs to the copper transporter (Ctr) (TC 1.A.56) family. SLC31A subfamily.</text>
</comment>
<dbReference type="PANTHER" id="PTHR12483:SF115">
    <property type="entry name" value="COPPER TRANSPORT PROTEIN"/>
    <property type="match status" value="1"/>
</dbReference>
<dbReference type="Pfam" id="PF04145">
    <property type="entry name" value="Ctr"/>
    <property type="match status" value="1"/>
</dbReference>
<name>A0A8H7F7I5_AGABI</name>
<proteinExistence type="inferred from homology"/>
<gene>
    <name evidence="5" type="ORF">Agabi119p4_1514</name>
</gene>
<keyword evidence="4" id="KW-0813">Transport</keyword>
<dbReference type="InterPro" id="IPR007274">
    <property type="entry name" value="Cop_transporter"/>
</dbReference>
<evidence type="ECO:0000256" key="2">
    <source>
        <dbReference type="ARBA" id="ARBA00022989"/>
    </source>
</evidence>
<feature type="transmembrane region" description="Helical" evidence="4">
    <location>
        <begin position="107"/>
        <end position="126"/>
    </location>
</feature>
<keyword evidence="4" id="KW-0187">Copper transport</keyword>
<comment type="caution">
    <text evidence="5">The sequence shown here is derived from an EMBL/GenBank/DDBJ whole genome shotgun (WGS) entry which is preliminary data.</text>
</comment>
<keyword evidence="2 4" id="KW-1133">Transmembrane helix</keyword>
<evidence type="ECO:0000313" key="5">
    <source>
        <dbReference type="EMBL" id="KAF7782138.1"/>
    </source>
</evidence>
<keyword evidence="4" id="KW-0406">Ion transport</keyword>
<dbReference type="AlphaFoldDB" id="A0A8H7F7I5"/>
<keyword evidence="1 4" id="KW-0812">Transmembrane</keyword>
<comment type="subcellular location">
    <subcellularLocation>
        <location evidence="4">Membrane</location>
        <topology evidence="4">Multi-pass membrane protein</topology>
    </subcellularLocation>
</comment>
<dbReference type="Proteomes" id="UP000629468">
    <property type="component" value="Unassembled WGS sequence"/>
</dbReference>
<keyword evidence="4" id="KW-0186">Copper</keyword>
<evidence type="ECO:0000256" key="3">
    <source>
        <dbReference type="ARBA" id="ARBA00023136"/>
    </source>
</evidence>